<proteinExistence type="predicted"/>
<dbReference type="Gene3D" id="3.30.420.10">
    <property type="entry name" value="Ribonuclease H-like superfamily/Ribonuclease H"/>
    <property type="match status" value="1"/>
</dbReference>
<protein>
    <recommendedName>
        <fullName evidence="3">Tc1-like transposase DDE domain-containing protein</fullName>
    </recommendedName>
</protein>
<keyword evidence="2" id="KW-1185">Reference proteome</keyword>
<evidence type="ECO:0008006" key="3">
    <source>
        <dbReference type="Google" id="ProtNLM"/>
    </source>
</evidence>
<dbReference type="Proteomes" id="UP000702425">
    <property type="component" value="Unassembled WGS sequence"/>
</dbReference>
<gene>
    <name evidence="1" type="ORF">E5S67_01703</name>
</gene>
<organism evidence="1 2">
    <name type="scientific">Microcoleus asticus IPMA8</name>
    <dbReference type="NCBI Taxonomy" id="2563858"/>
    <lineage>
        <taxon>Bacteria</taxon>
        <taxon>Bacillati</taxon>
        <taxon>Cyanobacteriota</taxon>
        <taxon>Cyanophyceae</taxon>
        <taxon>Oscillatoriophycideae</taxon>
        <taxon>Oscillatoriales</taxon>
        <taxon>Microcoleaceae</taxon>
        <taxon>Microcoleus</taxon>
        <taxon>Microcoleus asticus</taxon>
    </lineage>
</organism>
<evidence type="ECO:0000313" key="1">
    <source>
        <dbReference type="EMBL" id="NQE33980.1"/>
    </source>
</evidence>
<evidence type="ECO:0000313" key="2">
    <source>
        <dbReference type="Proteomes" id="UP000702425"/>
    </source>
</evidence>
<sequence length="87" mass="10081">MHDSHNLCSSHLPDNIILLFQPPACPEVNPTERVWEYLKDFLAWSVFSSLDELRMKVQEILASFTDRVIGFLTGWSWILHSLSLSHL</sequence>
<name>A0ABX2CX41_9CYAN</name>
<comment type="caution">
    <text evidence="1">The sequence shown here is derived from an EMBL/GenBank/DDBJ whole genome shotgun (WGS) entry which is preliminary data.</text>
</comment>
<accession>A0ABX2CX41</accession>
<dbReference type="InterPro" id="IPR036397">
    <property type="entry name" value="RNaseH_sf"/>
</dbReference>
<dbReference type="EMBL" id="SRRZ01000023">
    <property type="protein sequence ID" value="NQE33980.1"/>
    <property type="molecule type" value="Genomic_DNA"/>
</dbReference>
<reference evidence="1 2" key="1">
    <citation type="journal article" date="2020" name="Sci. Rep.">
        <title>A novel cyanobacterial geosmin producer, revising GeoA distribution and dispersion patterns in Bacteria.</title>
        <authorList>
            <person name="Churro C."/>
            <person name="Semedo-Aguiar A.P."/>
            <person name="Silva A.D."/>
            <person name="Pereira-Leal J.B."/>
            <person name="Leite R.B."/>
        </authorList>
    </citation>
    <scope>NUCLEOTIDE SEQUENCE [LARGE SCALE GENOMIC DNA]</scope>
    <source>
        <strain evidence="1 2">IPMA8</strain>
    </source>
</reference>